<evidence type="ECO:0000313" key="6">
    <source>
        <dbReference type="EMBL" id="CUG87398.1"/>
    </source>
</evidence>
<dbReference type="Pfam" id="PF08263">
    <property type="entry name" value="LRRNT_2"/>
    <property type="match status" value="1"/>
</dbReference>
<dbReference type="InterPro" id="IPR052595">
    <property type="entry name" value="LRRC69/RLP"/>
</dbReference>
<feature type="transmembrane region" description="Helical" evidence="4">
    <location>
        <begin position="793"/>
        <end position="812"/>
    </location>
</feature>
<dbReference type="OrthoDB" id="2021138at2759"/>
<dbReference type="PANTHER" id="PTHR48057">
    <property type="entry name" value="LEUCINE-RICH REPEAT SERINE/THREONINE-PROTEIN KINASE 1"/>
    <property type="match status" value="1"/>
</dbReference>
<name>A0A0S4J7L5_BODSA</name>
<gene>
    <name evidence="6" type="ORF">BSAL_01370</name>
</gene>
<accession>A0A0S4J7L5</accession>
<evidence type="ECO:0000259" key="5">
    <source>
        <dbReference type="Pfam" id="PF08263"/>
    </source>
</evidence>
<keyword evidence="2" id="KW-0677">Repeat</keyword>
<proteinExistence type="predicted"/>
<dbReference type="AlphaFoldDB" id="A0A0S4J7L5"/>
<feature type="transmembrane region" description="Helical" evidence="4">
    <location>
        <begin position="818"/>
        <end position="840"/>
    </location>
</feature>
<dbReference type="SUPFAM" id="SSF52058">
    <property type="entry name" value="L domain-like"/>
    <property type="match status" value="1"/>
</dbReference>
<evidence type="ECO:0000256" key="4">
    <source>
        <dbReference type="SAM" id="Phobius"/>
    </source>
</evidence>
<dbReference type="Proteomes" id="UP000051952">
    <property type="component" value="Unassembled WGS sequence"/>
</dbReference>
<sequence>MKQGTTMKELFYFLAACHMSCSGILQASSLQDRSALAALYSATGGASSWIVSPSWNPLDDSSDFCRWYGVTCSEGGRVTQLILAANGLRGTIPPELGNATELEFVDFSMNSLSGTLPTELSFCQQLNTLYLHSNVLTGTIPSTYASWKGSNLEFDVSNNKLIGTISEQFSSWDGFRFLVTNNSLSGTLPGSLSNWTKLIRFLVNGNQFTGTLPESYSAWTSLRQFAAESNSLTGTLPAAFSRWSTSLQEFSCQTNRLSGTLPPEFSAWTGISAFDVFDNSLSGTLPSAYSSWSSLTFFRAASNPLTGALPSSYSAWRNIQQILIYATSISGSLPHEWSQLATLNSLLLFQNQLSGTLPESFASLSKLTALNVAVNSISGSLPAAWMKLSGVQSMILQDNPSLSGNMNSSSWSGVFSPAFFMAVISICRTNICASSAITTLGYGCIPSSNISILSSLDLSTITSLMSIAVWSTTQLGPSCSGTPIPTSHIQTLPIYEVTRTATALQNLENDTGTDDVAARRVASATSIAVPVVALAGSLLGGANAAELQMLSSVLSSPCMCGGPSGMITQQTKQMSLTTSPFAQLGGPEYVVFGNLGAMITVTVTHCAAVMIVRRKNGVSPVFARSRTTSALGEEKNAIVLSSLRFPSVSIQFALFLVPGTLKATVASASAAALTTTHPPAETIAACVVGLLSVCALAVIFEVCVYRQRVLTIPLKFFSYKPQLEETNVPKKVALLCLPSGYWGPQHCARQYAVLVGGLRGRRFSHLWRLLPCANLMIQLLSSLPGNTAAGCNALLALCMFVAFATAVVWAALRPARTLMVGIMTVASLVAVAAVTGLGFLCRYQMTSENDILLAALAASCVGIASTIVSTAVGVAENVVFVPRVPPANLQSSNEAAVKSIVQQMPHNTMHIWTTNPTFSIDGGTGTASLGTESSASSVALNGLIDFICLHRRGGYSLHERENSFSLL</sequence>
<evidence type="ECO:0000256" key="3">
    <source>
        <dbReference type="ARBA" id="ARBA00023136"/>
    </source>
</evidence>
<evidence type="ECO:0000256" key="2">
    <source>
        <dbReference type="ARBA" id="ARBA00022737"/>
    </source>
</evidence>
<dbReference type="Gene3D" id="3.80.10.10">
    <property type="entry name" value="Ribonuclease Inhibitor"/>
    <property type="match status" value="2"/>
</dbReference>
<feature type="transmembrane region" description="Helical" evidence="4">
    <location>
        <begin position="852"/>
        <end position="875"/>
    </location>
</feature>
<feature type="transmembrane region" description="Helical" evidence="4">
    <location>
        <begin position="682"/>
        <end position="705"/>
    </location>
</feature>
<dbReference type="FunFam" id="3.80.10.10:FF:000095">
    <property type="entry name" value="LRR receptor-like serine/threonine-protein kinase GSO1"/>
    <property type="match status" value="1"/>
</dbReference>
<keyword evidence="3 4" id="KW-0472">Membrane</keyword>
<evidence type="ECO:0000313" key="7">
    <source>
        <dbReference type="Proteomes" id="UP000051952"/>
    </source>
</evidence>
<keyword evidence="1" id="KW-0433">Leucine-rich repeat</keyword>
<dbReference type="InterPro" id="IPR013210">
    <property type="entry name" value="LRR_N_plant-typ"/>
</dbReference>
<feature type="transmembrane region" description="Helical" evidence="4">
    <location>
        <begin position="652"/>
        <end position="676"/>
    </location>
</feature>
<feature type="transmembrane region" description="Helical" evidence="4">
    <location>
        <begin position="589"/>
        <end position="612"/>
    </location>
</feature>
<keyword evidence="4" id="KW-0812">Transmembrane</keyword>
<dbReference type="VEuPathDB" id="TriTrypDB:BSAL_01370"/>
<dbReference type="InterPro" id="IPR032675">
    <property type="entry name" value="LRR_dom_sf"/>
</dbReference>
<feature type="domain" description="Leucine-rich repeat-containing N-terminal plant-type" evidence="5">
    <location>
        <begin position="31"/>
        <end position="73"/>
    </location>
</feature>
<dbReference type="FunFam" id="3.80.10.10:FF:000041">
    <property type="entry name" value="LRR receptor-like serine/threonine-protein kinase ERECTA"/>
    <property type="match status" value="1"/>
</dbReference>
<reference evidence="7" key="1">
    <citation type="submission" date="2015-09" db="EMBL/GenBank/DDBJ databases">
        <authorList>
            <consortium name="Pathogen Informatics"/>
        </authorList>
    </citation>
    <scope>NUCLEOTIDE SEQUENCE [LARGE SCALE GENOMIC DNA]</scope>
    <source>
        <strain evidence="7">Lake Konstanz</strain>
    </source>
</reference>
<protein>
    <submittedName>
        <fullName evidence="6">GP46-like surface antigen, putative</fullName>
    </submittedName>
</protein>
<evidence type="ECO:0000256" key="1">
    <source>
        <dbReference type="ARBA" id="ARBA00022614"/>
    </source>
</evidence>
<organism evidence="6 7">
    <name type="scientific">Bodo saltans</name>
    <name type="common">Flagellated protozoan</name>
    <dbReference type="NCBI Taxonomy" id="75058"/>
    <lineage>
        <taxon>Eukaryota</taxon>
        <taxon>Discoba</taxon>
        <taxon>Euglenozoa</taxon>
        <taxon>Kinetoplastea</taxon>
        <taxon>Metakinetoplastina</taxon>
        <taxon>Eubodonida</taxon>
        <taxon>Bodonidae</taxon>
        <taxon>Bodo</taxon>
    </lineage>
</organism>
<keyword evidence="4" id="KW-1133">Transmembrane helix</keyword>
<dbReference type="EMBL" id="CYKH01001508">
    <property type="protein sequence ID" value="CUG87398.1"/>
    <property type="molecule type" value="Genomic_DNA"/>
</dbReference>
<keyword evidence="7" id="KW-1185">Reference proteome</keyword>